<evidence type="ECO:0000313" key="10">
    <source>
        <dbReference type="EMBL" id="CCO29639.1"/>
    </source>
</evidence>
<evidence type="ECO:0000256" key="4">
    <source>
        <dbReference type="ARBA" id="ARBA00023163"/>
    </source>
</evidence>
<evidence type="ECO:0000256" key="6">
    <source>
        <dbReference type="ARBA" id="ARBA00059181"/>
    </source>
</evidence>
<dbReference type="GO" id="GO:0030015">
    <property type="term" value="C:CCR4-NOT core complex"/>
    <property type="evidence" value="ECO:0007669"/>
    <property type="project" value="InterPro"/>
</dbReference>
<keyword evidence="2" id="KW-0678">Repressor</keyword>
<dbReference type="InterPro" id="IPR038535">
    <property type="entry name" value="CNOT1_TTP_bind_sf"/>
</dbReference>
<dbReference type="AlphaFoldDB" id="M5BR00"/>
<dbReference type="EMBL" id="CAOJ01005202">
    <property type="protein sequence ID" value="CCO29639.1"/>
    <property type="molecule type" value="Genomic_DNA"/>
</dbReference>
<dbReference type="InterPro" id="IPR040398">
    <property type="entry name" value="Not1"/>
</dbReference>
<sequence>MFTFGVNALTQFKNRLWEWKPLCHALLGISHLQDVRPDLLDAARKGLAAEGPEPEDQGKEADELEVVAFTALRPDILSDSDGLTEPPEDVSDKIMFIVNNLAPSNFEAKLDEMRAKFGVEYSRWFARYLVEQRVSLEANNQGLYMRLLEGLVQEPDQESNSGLEKAPLGKYVLHETYMRAAQLLNAEKTISSSSERRVLKNLASWLGQLTLARDKPILHRNLSFKDLLLEGFDTDRLIVAIPFICAILEQCSRSRIFRPPNPWLMAVLALLAEFYHFAELKLNLKFEIEVLCKALDIDLDKVEAAGILRARVSAQGMGADNGLPDFVQDGDAFGFEHPELRRSWRRDDRSDRGDRG</sequence>
<dbReference type="Gene3D" id="1.25.40.180">
    <property type="match status" value="1"/>
</dbReference>
<dbReference type="PANTHER" id="PTHR13162">
    <property type="entry name" value="CCR4-NOT TRANSCRIPTION COMPLEX"/>
    <property type="match status" value="1"/>
</dbReference>
<evidence type="ECO:0000256" key="5">
    <source>
        <dbReference type="ARBA" id="ARBA00023242"/>
    </source>
</evidence>
<comment type="function">
    <text evidence="6">Acts as a component of the CCR4-NOT core complex, which in the nucleus seems to be a general transcription factor, and in the cytoplasm the major mRNA deadenylase involved in mRNA turnover. The NOT protein subcomplex negatively regulates the basal and activated transcription of many genes. Preferentially affects TC-type TATA element-dependent transcription. Could directly or indirectly inhibit component(s) of the general transcription machinery.</text>
</comment>
<reference evidence="10 11" key="1">
    <citation type="journal article" date="2013" name="J. Biotechnol.">
        <title>Establishment and interpretation of the genome sequence of the phytopathogenic fungus Rhizoctonia solani AG1-IB isolate 7/3/14.</title>
        <authorList>
            <person name="Wibberg D.W."/>
            <person name="Jelonek L.J."/>
            <person name="Rupp O.R."/>
            <person name="Hennig M.H."/>
            <person name="Eikmeyer F.E."/>
            <person name="Goesmann A.G."/>
            <person name="Hartmann A.H."/>
            <person name="Borriss R.B."/>
            <person name="Grosch R.G."/>
            <person name="Puehler A.P."/>
            <person name="Schlueter A.S."/>
        </authorList>
    </citation>
    <scope>NUCLEOTIDE SEQUENCE [LARGE SCALE GENOMIC DNA]</scope>
    <source>
        <strain evidence="11">AG1-IB / isolate 7/3/14</strain>
    </source>
</reference>
<organism evidence="10 11">
    <name type="scientific">Thanatephorus cucumeris (strain AG1-IB / isolate 7/3/14)</name>
    <name type="common">Lettuce bottom rot fungus</name>
    <name type="synonym">Rhizoctonia solani</name>
    <dbReference type="NCBI Taxonomy" id="1108050"/>
    <lineage>
        <taxon>Eukaryota</taxon>
        <taxon>Fungi</taxon>
        <taxon>Dikarya</taxon>
        <taxon>Basidiomycota</taxon>
        <taxon>Agaricomycotina</taxon>
        <taxon>Agaricomycetes</taxon>
        <taxon>Cantharellales</taxon>
        <taxon>Ceratobasidiaceae</taxon>
        <taxon>Rhizoctonia</taxon>
        <taxon>Rhizoctonia solani AG-1</taxon>
    </lineage>
</organism>
<dbReference type="Pfam" id="PF16415">
    <property type="entry name" value="CNOT1_CAF1_bind"/>
    <property type="match status" value="1"/>
</dbReference>
<dbReference type="InterPro" id="IPR032193">
    <property type="entry name" value="CNOT1_TTP_bind"/>
</dbReference>
<comment type="caution">
    <text evidence="10">The sequence shown here is derived from an EMBL/GenBank/DDBJ whole genome shotgun (WGS) entry which is preliminary data.</text>
</comment>
<evidence type="ECO:0000256" key="1">
    <source>
        <dbReference type="ARBA" id="ARBA00004123"/>
    </source>
</evidence>
<evidence type="ECO:0000256" key="2">
    <source>
        <dbReference type="ARBA" id="ARBA00022491"/>
    </source>
</evidence>
<evidence type="ECO:0000259" key="8">
    <source>
        <dbReference type="Pfam" id="PF16415"/>
    </source>
</evidence>
<dbReference type="PANTHER" id="PTHR13162:SF8">
    <property type="entry name" value="CCR4-NOT TRANSCRIPTION COMPLEX SUBUNIT 1"/>
    <property type="match status" value="1"/>
</dbReference>
<dbReference type="FunFam" id="1.25.40.180:FF:000012">
    <property type="entry name" value="Ccr4-Not transcription complex subunit"/>
    <property type="match status" value="1"/>
</dbReference>
<accession>M5BR00</accession>
<dbReference type="Pfam" id="PF16417">
    <property type="entry name" value="CNOT1_TTP_bind"/>
    <property type="match status" value="1"/>
</dbReference>
<feature type="domain" description="CCR4-NOT transcription complex subunit 1 CAF1-binding" evidence="8">
    <location>
        <begin position="84"/>
        <end position="313"/>
    </location>
</feature>
<dbReference type="GO" id="GO:0005634">
    <property type="term" value="C:nucleus"/>
    <property type="evidence" value="ECO:0007669"/>
    <property type="project" value="UniProtKB-SubCell"/>
</dbReference>
<proteinExistence type="predicted"/>
<dbReference type="HOGENOM" id="CLU_778864_0_0_1"/>
<evidence type="ECO:0000256" key="3">
    <source>
        <dbReference type="ARBA" id="ARBA00023015"/>
    </source>
</evidence>
<comment type="subcellular location">
    <subcellularLocation>
        <location evidence="1">Nucleus</location>
    </subcellularLocation>
</comment>
<evidence type="ECO:0000259" key="9">
    <source>
        <dbReference type="Pfam" id="PF16417"/>
    </source>
</evidence>
<name>M5BR00_THACB</name>
<dbReference type="GO" id="GO:0000932">
    <property type="term" value="C:P-body"/>
    <property type="evidence" value="ECO:0007669"/>
    <property type="project" value="TreeGrafter"/>
</dbReference>
<gene>
    <name evidence="10" type="ORF">BN14_03657</name>
</gene>
<evidence type="ECO:0000256" key="7">
    <source>
        <dbReference type="ARBA" id="ARBA00074459"/>
    </source>
</evidence>
<dbReference type="GO" id="GO:0017148">
    <property type="term" value="P:negative regulation of translation"/>
    <property type="evidence" value="ECO:0007669"/>
    <property type="project" value="InterPro"/>
</dbReference>
<dbReference type="InterPro" id="IPR032191">
    <property type="entry name" value="CNOT1_CAF1_bind"/>
</dbReference>
<protein>
    <recommendedName>
        <fullName evidence="7">General negative regulator of transcription subunit 1</fullName>
    </recommendedName>
</protein>
<keyword evidence="3" id="KW-0805">Transcription regulation</keyword>
<feature type="domain" description="CCR4-NOT transcription complex subunit 1 TTP binding" evidence="9">
    <location>
        <begin position="1"/>
        <end position="50"/>
    </location>
</feature>
<dbReference type="Gene3D" id="1.25.40.840">
    <property type="entry name" value="CCR4-NOT transcription complex subunit 1 TTP binding domain"/>
    <property type="match status" value="1"/>
</dbReference>
<evidence type="ECO:0000313" key="11">
    <source>
        <dbReference type="Proteomes" id="UP000012065"/>
    </source>
</evidence>
<dbReference type="GO" id="GO:0060090">
    <property type="term" value="F:molecular adaptor activity"/>
    <property type="evidence" value="ECO:0007669"/>
    <property type="project" value="TreeGrafter"/>
</dbReference>
<keyword evidence="5" id="KW-0539">Nucleus</keyword>
<dbReference type="GO" id="GO:0000289">
    <property type="term" value="P:nuclear-transcribed mRNA poly(A) tail shortening"/>
    <property type="evidence" value="ECO:0007669"/>
    <property type="project" value="UniProtKB-ARBA"/>
</dbReference>
<keyword evidence="4" id="KW-0804">Transcription</keyword>
<dbReference type="Proteomes" id="UP000012065">
    <property type="component" value="Unassembled WGS sequence"/>
</dbReference>